<evidence type="ECO:0000313" key="2">
    <source>
        <dbReference type="Proteomes" id="UP000008783"/>
    </source>
</evidence>
<protein>
    <submittedName>
        <fullName evidence="1">Uncharacterized protein</fullName>
    </submittedName>
</protein>
<dbReference type="OrthoDB" id="10350904at2759"/>
<keyword evidence="2" id="KW-1185">Reference proteome</keyword>
<name>E3KVQ2_PUCGT</name>
<dbReference type="Proteomes" id="UP000008783">
    <property type="component" value="Unassembled WGS sequence"/>
</dbReference>
<reference key="1">
    <citation type="submission" date="2007-01" db="EMBL/GenBank/DDBJ databases">
        <title>The Genome Sequence of Puccinia graminis f. sp. tritici Strain CRL 75-36-700-3.</title>
        <authorList>
            <consortium name="The Broad Institute Genome Sequencing Platform"/>
            <person name="Birren B."/>
            <person name="Lander E."/>
            <person name="Galagan J."/>
            <person name="Nusbaum C."/>
            <person name="Devon K."/>
            <person name="Cuomo C."/>
            <person name="Jaffe D."/>
            <person name="Butler J."/>
            <person name="Alvarez P."/>
            <person name="Gnerre S."/>
            <person name="Grabherr M."/>
            <person name="Mauceli E."/>
            <person name="Brockman W."/>
            <person name="Young S."/>
            <person name="LaButti K."/>
            <person name="Sykes S."/>
            <person name="DeCaprio D."/>
            <person name="Crawford M."/>
            <person name="Koehrsen M."/>
            <person name="Engels R."/>
            <person name="Montgomery P."/>
            <person name="Pearson M."/>
            <person name="Howarth C."/>
            <person name="Larson L."/>
            <person name="White J."/>
            <person name="Zeng Q."/>
            <person name="Kodira C."/>
            <person name="Yandava C."/>
            <person name="Alvarado L."/>
            <person name="O'Leary S."/>
            <person name="Szabo L."/>
            <person name="Dean R."/>
            <person name="Schein J."/>
        </authorList>
    </citation>
    <scope>NUCLEOTIDE SEQUENCE</scope>
    <source>
        <strain>CRL 75-36-700-3</strain>
    </source>
</reference>
<dbReference type="EMBL" id="DS178313">
    <property type="protein sequence ID" value="EFP88392.2"/>
    <property type="molecule type" value="Genomic_DNA"/>
</dbReference>
<organism evidence="1 2">
    <name type="scientific">Puccinia graminis f. sp. tritici (strain CRL 75-36-700-3 / race SCCL)</name>
    <name type="common">Black stem rust fungus</name>
    <dbReference type="NCBI Taxonomy" id="418459"/>
    <lineage>
        <taxon>Eukaryota</taxon>
        <taxon>Fungi</taxon>
        <taxon>Dikarya</taxon>
        <taxon>Basidiomycota</taxon>
        <taxon>Pucciniomycotina</taxon>
        <taxon>Pucciniomycetes</taxon>
        <taxon>Pucciniales</taxon>
        <taxon>Pucciniaceae</taxon>
        <taxon>Puccinia</taxon>
    </lineage>
</organism>
<proteinExistence type="predicted"/>
<evidence type="ECO:0000313" key="1">
    <source>
        <dbReference type="EMBL" id="EFP88392.2"/>
    </source>
</evidence>
<dbReference type="RefSeq" id="XP_003332811.2">
    <property type="nucleotide sequence ID" value="XM_003332763.2"/>
</dbReference>
<gene>
    <name evidence="1" type="ORF">PGTG_14476</name>
</gene>
<reference evidence="2" key="2">
    <citation type="journal article" date="2011" name="Proc. Natl. Acad. Sci. U.S.A.">
        <title>Obligate biotrophy features unraveled by the genomic analysis of rust fungi.</title>
        <authorList>
            <person name="Duplessis S."/>
            <person name="Cuomo C.A."/>
            <person name="Lin Y.-C."/>
            <person name="Aerts A."/>
            <person name="Tisserant E."/>
            <person name="Veneault-Fourrey C."/>
            <person name="Joly D.L."/>
            <person name="Hacquard S."/>
            <person name="Amselem J."/>
            <person name="Cantarel B.L."/>
            <person name="Chiu R."/>
            <person name="Coutinho P.M."/>
            <person name="Feau N."/>
            <person name="Field M."/>
            <person name="Frey P."/>
            <person name="Gelhaye E."/>
            <person name="Goldberg J."/>
            <person name="Grabherr M.G."/>
            <person name="Kodira C.D."/>
            <person name="Kohler A."/>
            <person name="Kuees U."/>
            <person name="Lindquist E.A."/>
            <person name="Lucas S.M."/>
            <person name="Mago R."/>
            <person name="Mauceli E."/>
            <person name="Morin E."/>
            <person name="Murat C."/>
            <person name="Pangilinan J.L."/>
            <person name="Park R."/>
            <person name="Pearson M."/>
            <person name="Quesneville H."/>
            <person name="Rouhier N."/>
            <person name="Sakthikumar S."/>
            <person name="Salamov A.A."/>
            <person name="Schmutz J."/>
            <person name="Selles B."/>
            <person name="Shapiro H."/>
            <person name="Tanguay P."/>
            <person name="Tuskan G.A."/>
            <person name="Henrissat B."/>
            <person name="Van de Peer Y."/>
            <person name="Rouze P."/>
            <person name="Ellis J.G."/>
            <person name="Dodds P.N."/>
            <person name="Schein J.E."/>
            <person name="Zhong S."/>
            <person name="Hamelin R.C."/>
            <person name="Grigoriev I.V."/>
            <person name="Szabo L.J."/>
            <person name="Martin F."/>
        </authorList>
    </citation>
    <scope>NUCLEOTIDE SEQUENCE [LARGE SCALE GENOMIC DNA]</scope>
    <source>
        <strain evidence="2">CRL 75-36-700-3 / race SCCL</strain>
    </source>
</reference>
<dbReference type="InParanoid" id="E3KVQ2"/>
<dbReference type="VEuPathDB" id="FungiDB:PGTG_14476"/>
<accession>E3KVQ2</accession>
<dbReference type="KEGG" id="pgr:PGTG_14476"/>
<sequence length="216" mass="23992">MPGNLRGFKRVHLFAQLSDQAPPHQHPFSPNKTVAGHYSRPQYHKSLSALQPTMFQTKAWILRALYVACGINLVVQLSEARHSLVPRGTIAMTPCYSGLNPDYVRGGDWLECQPFPGQPSVSCHSRACNAGDSTESTSSFSSMTWEDCERIVTSQVTGQKGLRVTKTSNFNVNYSDGPEAHILVRGFDETAPGENTYKCNIDKNSRRPFCHACETR</sequence>
<dbReference type="HOGENOM" id="CLU_111248_0_0_1"/>
<dbReference type="GeneID" id="10535865"/>
<dbReference type="AlphaFoldDB" id="E3KVQ2"/>